<evidence type="ECO:0000256" key="1">
    <source>
        <dbReference type="SAM" id="Phobius"/>
    </source>
</evidence>
<keyword evidence="1" id="KW-1133">Transmembrane helix</keyword>
<dbReference type="Pfam" id="PF02517">
    <property type="entry name" value="Rce1-like"/>
    <property type="match status" value="1"/>
</dbReference>
<reference evidence="3 4" key="1">
    <citation type="submission" date="2020-03" db="EMBL/GenBank/DDBJ databases">
        <title>Chryseoglobus sp. isolated from a deep-sea seamount.</title>
        <authorList>
            <person name="Zhang D.-C."/>
        </authorList>
    </citation>
    <scope>NUCLEOTIDE SEQUENCE [LARGE SCALE GENOMIC DNA]</scope>
    <source>
        <strain evidence="3 4">KN1116</strain>
    </source>
</reference>
<feature type="transmembrane region" description="Helical" evidence="1">
    <location>
        <begin position="132"/>
        <end position="154"/>
    </location>
</feature>
<feature type="transmembrane region" description="Helical" evidence="1">
    <location>
        <begin position="268"/>
        <end position="288"/>
    </location>
</feature>
<keyword evidence="3" id="KW-0378">Hydrolase</keyword>
<dbReference type="GO" id="GO:0004175">
    <property type="term" value="F:endopeptidase activity"/>
    <property type="evidence" value="ECO:0007669"/>
    <property type="project" value="UniProtKB-ARBA"/>
</dbReference>
<keyword evidence="3" id="KW-0645">Protease</keyword>
<dbReference type="PANTHER" id="PTHR35797:SF1">
    <property type="entry name" value="PROTEASE"/>
    <property type="match status" value="1"/>
</dbReference>
<dbReference type="OrthoDB" id="3693644at2"/>
<dbReference type="AlphaFoldDB" id="A0A9E5JLY2"/>
<keyword evidence="3" id="KW-0482">Metalloprotease</keyword>
<evidence type="ECO:0000259" key="2">
    <source>
        <dbReference type="Pfam" id="PF02517"/>
    </source>
</evidence>
<keyword evidence="1" id="KW-0812">Transmembrane</keyword>
<evidence type="ECO:0000313" key="3">
    <source>
        <dbReference type="EMBL" id="NHF63068.1"/>
    </source>
</evidence>
<dbReference type="InterPro" id="IPR042150">
    <property type="entry name" value="MmRce1-like"/>
</dbReference>
<organism evidence="3 4">
    <name type="scientific">Microcella pacifica</name>
    <dbReference type="NCBI Taxonomy" id="2591847"/>
    <lineage>
        <taxon>Bacteria</taxon>
        <taxon>Bacillati</taxon>
        <taxon>Actinomycetota</taxon>
        <taxon>Actinomycetes</taxon>
        <taxon>Micrococcales</taxon>
        <taxon>Microbacteriaceae</taxon>
        <taxon>Microcella</taxon>
    </lineage>
</organism>
<feature type="transmembrane region" description="Helical" evidence="1">
    <location>
        <begin position="207"/>
        <end position="227"/>
    </location>
</feature>
<name>A0A9E5JLY2_9MICO</name>
<feature type="transmembrane region" description="Helical" evidence="1">
    <location>
        <begin position="166"/>
        <end position="187"/>
    </location>
</feature>
<dbReference type="InterPro" id="IPR003675">
    <property type="entry name" value="Rce1/LyrA-like_dom"/>
</dbReference>
<dbReference type="RefSeq" id="WP_152583557.1">
    <property type="nucleotide sequence ID" value="NZ_VIKT02000010.1"/>
</dbReference>
<feature type="transmembrane region" description="Helical" evidence="1">
    <location>
        <begin position="234"/>
        <end position="256"/>
    </location>
</feature>
<keyword evidence="1" id="KW-0472">Membrane</keyword>
<evidence type="ECO:0000313" key="4">
    <source>
        <dbReference type="Proteomes" id="UP000818266"/>
    </source>
</evidence>
<feature type="domain" description="CAAX prenyl protease 2/Lysostaphin resistance protein A-like" evidence="2">
    <location>
        <begin position="145"/>
        <end position="246"/>
    </location>
</feature>
<gene>
    <name evidence="3" type="ORF">FK219_007420</name>
</gene>
<dbReference type="Proteomes" id="UP000818266">
    <property type="component" value="Unassembled WGS sequence"/>
</dbReference>
<protein>
    <submittedName>
        <fullName evidence="3">CPBP family intramembrane metalloprotease</fullName>
    </submittedName>
</protein>
<feature type="transmembrane region" description="Helical" evidence="1">
    <location>
        <begin position="76"/>
        <end position="104"/>
    </location>
</feature>
<keyword evidence="4" id="KW-1185">Reference proteome</keyword>
<dbReference type="GO" id="GO:0008237">
    <property type="term" value="F:metallopeptidase activity"/>
    <property type="evidence" value="ECO:0007669"/>
    <property type="project" value="UniProtKB-KW"/>
</dbReference>
<comment type="caution">
    <text evidence="3">The sequence shown here is derived from an EMBL/GenBank/DDBJ whole genome shotgun (WGS) entry which is preliminary data.</text>
</comment>
<accession>A0A9E5JLY2</accession>
<dbReference type="GO" id="GO:0080120">
    <property type="term" value="P:CAAX-box protein maturation"/>
    <property type="evidence" value="ECO:0007669"/>
    <property type="project" value="UniProtKB-ARBA"/>
</dbReference>
<dbReference type="EMBL" id="VIKT02000010">
    <property type="protein sequence ID" value="NHF63068.1"/>
    <property type="molecule type" value="Genomic_DNA"/>
</dbReference>
<feature type="transmembrane region" description="Helical" evidence="1">
    <location>
        <begin position="29"/>
        <end position="55"/>
    </location>
</feature>
<sequence>MRNVLIFLTLAFGLSWLVALPLRFGDGLASPFFGLIALLMMATPAIAALVVVFFVEKPARRAHALGLWPIGRPGRFLGYLALAIVVPVALILVALPIGALLGVYPADFVGFSGFQAVTDAQLEATGAPALPFPIGVLVALQFVNVLIGAFLNLIPAMGEELGWRGWLLPKLLPLGVLPAILLSGVIWGLWHAPLVLLGYNYPLAPGWLGVVMMCGMCILIGAVFSWLRLRSGSVWAPALAHGAFNAAAGFSIVFVAAGEVIDTTQATVLGWSGWIVPLVLVVVLALTGKFSPREAAERVEPGAAEADGSPLTRR</sequence>
<proteinExistence type="predicted"/>
<dbReference type="PANTHER" id="PTHR35797">
    <property type="entry name" value="PROTEASE-RELATED"/>
    <property type="match status" value="1"/>
</dbReference>